<dbReference type="OrthoDB" id="268872at2"/>
<feature type="domain" description="Flagellar M-ring N-terminal" evidence="5">
    <location>
        <begin position="71"/>
        <end position="216"/>
    </location>
</feature>
<organism evidence="6 7">
    <name type="scientific">Roseimaritima ulvae</name>
    <dbReference type="NCBI Taxonomy" id="980254"/>
    <lineage>
        <taxon>Bacteria</taxon>
        <taxon>Pseudomonadati</taxon>
        <taxon>Planctomycetota</taxon>
        <taxon>Planctomycetia</taxon>
        <taxon>Pirellulales</taxon>
        <taxon>Pirellulaceae</taxon>
        <taxon>Roseimaritima</taxon>
    </lineage>
</organism>
<dbReference type="AlphaFoldDB" id="A0A5B9QY22"/>
<keyword evidence="6" id="KW-0969">Cilium</keyword>
<dbReference type="InterPro" id="IPR006182">
    <property type="entry name" value="FliF_N_dom"/>
</dbReference>
<evidence type="ECO:0000313" key="7">
    <source>
        <dbReference type="Proteomes" id="UP000325286"/>
    </source>
</evidence>
<sequence>MNLLKESTEQFRNAFLAMPMASRLIALMLVVVIAVGLGILIRGSGNTEGTYLFGGESFNEEELAKMELGFAQAGLKNWTRENKRIKVPSDAVHEYLKALADERSLPAHLASAVTEALNQSNPLELNGQFEVRTNYAKSQDIARSIQRFPDIKYAALQYDESKAGFSSRHRQTASVTVTPEGDRPLSPALEREIKKLVAGAYAKLDAENVVVIDTNSSAAGAWDDEENELLATKRRVEMDLELRIRKLLSVYGDIGVAVTAEIDPTLRSQTTKVDYTERTPLHENSRKLKVETNKGVAGGVPGSGPNGVGANQGMTLNDVPTVSTTSEDERSSQGVIGQTYEQSEQAPLLTRRVTASIRLPKSYYETTYRTEYLKQNPDSKVADIPPMTPEEFAKRREEIQTNIQSAVAPLLPGVEAGADRLKLVKVWDYEELPVAPASLPGISDKALSWLAQSWQTLGLIGLALVALLVARSVARSVAPPPPTAIEEGFGLDIPKPIEPADGKAGGDDETPGMQITGGSLKEELTDLIEKNPDVAANVLRSWIGDAA</sequence>
<keyword evidence="4" id="KW-0812">Transmembrane</keyword>
<evidence type="ECO:0000256" key="4">
    <source>
        <dbReference type="SAM" id="Phobius"/>
    </source>
</evidence>
<dbReference type="PANTHER" id="PTHR30046">
    <property type="entry name" value="FLAGELLAR M-RING PROTEIN"/>
    <property type="match status" value="1"/>
</dbReference>
<dbReference type="Pfam" id="PF01514">
    <property type="entry name" value="YscJ_FliF"/>
    <property type="match status" value="1"/>
</dbReference>
<feature type="transmembrane region" description="Helical" evidence="4">
    <location>
        <begin position="21"/>
        <end position="41"/>
    </location>
</feature>
<dbReference type="RefSeq" id="WP_084427253.1">
    <property type="nucleotide sequence ID" value="NZ_CP042914.1"/>
</dbReference>
<protein>
    <submittedName>
        <fullName evidence="6">Flagellar M-ring protein</fullName>
    </submittedName>
</protein>
<evidence type="ECO:0000313" key="6">
    <source>
        <dbReference type="EMBL" id="QEG42730.1"/>
    </source>
</evidence>
<keyword evidence="2 4" id="KW-0472">Membrane</keyword>
<evidence type="ECO:0000259" key="5">
    <source>
        <dbReference type="Pfam" id="PF01514"/>
    </source>
</evidence>
<proteinExistence type="predicted"/>
<keyword evidence="6" id="KW-0966">Cell projection</keyword>
<dbReference type="InterPro" id="IPR043427">
    <property type="entry name" value="YscJ/FliF"/>
</dbReference>
<dbReference type="PANTHER" id="PTHR30046:SF0">
    <property type="entry name" value="FLAGELLAR M-RING PROTEIN"/>
    <property type="match status" value="1"/>
</dbReference>
<dbReference type="InterPro" id="IPR045851">
    <property type="entry name" value="AMP-bd_C_sf"/>
</dbReference>
<accession>A0A5B9QY22</accession>
<gene>
    <name evidence="6" type="primary">fliF</name>
    <name evidence="6" type="ORF">UC8_47720</name>
</gene>
<keyword evidence="6" id="KW-0282">Flagellum</keyword>
<reference evidence="6 7" key="1">
    <citation type="submission" date="2019-08" db="EMBL/GenBank/DDBJ databases">
        <title>Deep-cultivation of Planctomycetes and their phenomic and genomic characterization uncovers novel biology.</title>
        <authorList>
            <person name="Wiegand S."/>
            <person name="Jogler M."/>
            <person name="Boedeker C."/>
            <person name="Pinto D."/>
            <person name="Vollmers J."/>
            <person name="Rivas-Marin E."/>
            <person name="Kohn T."/>
            <person name="Peeters S.H."/>
            <person name="Heuer A."/>
            <person name="Rast P."/>
            <person name="Oberbeckmann S."/>
            <person name="Bunk B."/>
            <person name="Jeske O."/>
            <person name="Meyerdierks A."/>
            <person name="Storesund J.E."/>
            <person name="Kallscheuer N."/>
            <person name="Luecker S."/>
            <person name="Lage O.M."/>
            <person name="Pohl T."/>
            <person name="Merkel B.J."/>
            <person name="Hornburger P."/>
            <person name="Mueller R.-W."/>
            <person name="Bruemmer F."/>
            <person name="Labrenz M."/>
            <person name="Spormann A.M."/>
            <person name="Op den Camp H."/>
            <person name="Overmann J."/>
            <person name="Amann R."/>
            <person name="Jetten M.S.M."/>
            <person name="Mascher T."/>
            <person name="Medema M.H."/>
            <person name="Devos D.P."/>
            <person name="Kaster A.-K."/>
            <person name="Ovreas L."/>
            <person name="Rohde M."/>
            <person name="Galperin M.Y."/>
            <person name="Jogler C."/>
        </authorList>
    </citation>
    <scope>NUCLEOTIDE SEQUENCE [LARGE SCALE GENOMIC DNA]</scope>
    <source>
        <strain evidence="6 7">UC8</strain>
    </source>
</reference>
<dbReference type="GO" id="GO:0016020">
    <property type="term" value="C:membrane"/>
    <property type="evidence" value="ECO:0007669"/>
    <property type="project" value="UniProtKB-SubCell"/>
</dbReference>
<keyword evidence="7" id="KW-1185">Reference proteome</keyword>
<keyword evidence="4" id="KW-1133">Transmembrane helix</keyword>
<evidence type="ECO:0000256" key="1">
    <source>
        <dbReference type="ARBA" id="ARBA00004370"/>
    </source>
</evidence>
<feature type="region of interest" description="Disordered" evidence="3">
    <location>
        <begin position="294"/>
        <end position="313"/>
    </location>
</feature>
<dbReference type="Gene3D" id="3.30.300.30">
    <property type="match status" value="1"/>
</dbReference>
<evidence type="ECO:0000256" key="2">
    <source>
        <dbReference type="ARBA" id="ARBA00023136"/>
    </source>
</evidence>
<name>A0A5B9QY22_9BACT</name>
<dbReference type="EMBL" id="CP042914">
    <property type="protein sequence ID" value="QEG42730.1"/>
    <property type="molecule type" value="Genomic_DNA"/>
</dbReference>
<dbReference type="KEGG" id="rul:UC8_47720"/>
<evidence type="ECO:0000256" key="3">
    <source>
        <dbReference type="SAM" id="MobiDB-lite"/>
    </source>
</evidence>
<feature type="region of interest" description="Disordered" evidence="3">
    <location>
        <begin position="484"/>
        <end position="516"/>
    </location>
</feature>
<dbReference type="Proteomes" id="UP000325286">
    <property type="component" value="Chromosome"/>
</dbReference>
<feature type="compositionally biased region" description="Gly residues" evidence="3">
    <location>
        <begin position="296"/>
        <end position="307"/>
    </location>
</feature>
<comment type="subcellular location">
    <subcellularLocation>
        <location evidence="1">Membrane</location>
    </subcellularLocation>
</comment>